<feature type="coiled-coil region" evidence="1">
    <location>
        <begin position="230"/>
        <end position="300"/>
    </location>
</feature>
<evidence type="ECO:0000256" key="2">
    <source>
        <dbReference type="SAM" id="MobiDB-lite"/>
    </source>
</evidence>
<evidence type="ECO:0000256" key="1">
    <source>
        <dbReference type="SAM" id="Coils"/>
    </source>
</evidence>
<keyword evidence="1" id="KW-0175">Coiled coil</keyword>
<protein>
    <submittedName>
        <fullName evidence="3">Uncharacterized protein</fullName>
    </submittedName>
</protein>
<accession>A0A812NG69</accession>
<reference evidence="3" key="1">
    <citation type="submission" date="2021-02" db="EMBL/GenBank/DDBJ databases">
        <authorList>
            <person name="Dougan E. K."/>
            <person name="Rhodes N."/>
            <person name="Thang M."/>
            <person name="Chan C."/>
        </authorList>
    </citation>
    <scope>NUCLEOTIDE SEQUENCE</scope>
</reference>
<dbReference type="Proteomes" id="UP000604046">
    <property type="component" value="Unassembled WGS sequence"/>
</dbReference>
<comment type="caution">
    <text evidence="3">The sequence shown here is derived from an EMBL/GenBank/DDBJ whole genome shotgun (WGS) entry which is preliminary data.</text>
</comment>
<feature type="region of interest" description="Disordered" evidence="2">
    <location>
        <begin position="10"/>
        <end position="34"/>
    </location>
</feature>
<feature type="region of interest" description="Disordered" evidence="2">
    <location>
        <begin position="183"/>
        <end position="224"/>
    </location>
</feature>
<dbReference type="AlphaFoldDB" id="A0A812NG69"/>
<organism evidence="3 4">
    <name type="scientific">Symbiodinium natans</name>
    <dbReference type="NCBI Taxonomy" id="878477"/>
    <lineage>
        <taxon>Eukaryota</taxon>
        <taxon>Sar</taxon>
        <taxon>Alveolata</taxon>
        <taxon>Dinophyceae</taxon>
        <taxon>Suessiales</taxon>
        <taxon>Symbiodiniaceae</taxon>
        <taxon>Symbiodinium</taxon>
    </lineage>
</organism>
<name>A0A812NG69_9DINO</name>
<dbReference type="OrthoDB" id="10492612at2759"/>
<sequence length="333" mass="35989">MSSIYQAVASDLRGNRPSRGNPIVQNDRSFRDDGNINADIEQQRQQEAFMRKQLRMEEGGRAGGYNDRQTIATKEHKAVEAADGYDDFGRRITNRAGDKKQRAQAALDRLRGAKAGRISRARERRLLSLVLPLFSGIPDLPYYLQLPGFEAVGLQAPSLSGMGCQTSKAAPVEVEKAPIAVTEAPADSKTSTEAPAAEPLPPQDISPSAQEKAEELKDSVVQPSEVMEAAPAVEESLAEVKEVKEEVKEQELKHEAKDAVVEAVAEAAEAAKEIKEEVAKAEVKEDVAEVSAKIKAERKEFQAEVADGPKVIDAALPGEARTATCDLFGMCGP</sequence>
<dbReference type="EMBL" id="CAJNDS010002072">
    <property type="protein sequence ID" value="CAE7305337.1"/>
    <property type="molecule type" value="Genomic_DNA"/>
</dbReference>
<keyword evidence="4" id="KW-1185">Reference proteome</keyword>
<evidence type="ECO:0000313" key="4">
    <source>
        <dbReference type="Proteomes" id="UP000604046"/>
    </source>
</evidence>
<gene>
    <name evidence="3" type="ORF">SNAT2548_LOCUS16049</name>
</gene>
<proteinExistence type="predicted"/>
<evidence type="ECO:0000313" key="3">
    <source>
        <dbReference type="EMBL" id="CAE7305337.1"/>
    </source>
</evidence>